<feature type="compositionally biased region" description="Polar residues" evidence="5">
    <location>
        <begin position="1116"/>
        <end position="1126"/>
    </location>
</feature>
<evidence type="ECO:0000259" key="6">
    <source>
        <dbReference type="Pfam" id="PF13087"/>
    </source>
</evidence>
<keyword evidence="1" id="KW-0547">Nucleotide-binding</keyword>
<evidence type="ECO:0000313" key="8">
    <source>
        <dbReference type="Proteomes" id="UP001222325"/>
    </source>
</evidence>
<evidence type="ECO:0000256" key="2">
    <source>
        <dbReference type="ARBA" id="ARBA00022801"/>
    </source>
</evidence>
<name>A0AAD6UHV7_9AGAR</name>
<dbReference type="EMBL" id="JARJCN010000007">
    <property type="protein sequence ID" value="KAJ7099528.1"/>
    <property type="molecule type" value="Genomic_DNA"/>
</dbReference>
<feature type="region of interest" description="Disordered" evidence="5">
    <location>
        <begin position="1105"/>
        <end position="1126"/>
    </location>
</feature>
<evidence type="ECO:0000313" key="7">
    <source>
        <dbReference type="EMBL" id="KAJ7099528.1"/>
    </source>
</evidence>
<dbReference type="SUPFAM" id="SSF52540">
    <property type="entry name" value="P-loop containing nucleoside triphosphate hydrolases"/>
    <property type="match status" value="1"/>
</dbReference>
<keyword evidence="8" id="KW-1185">Reference proteome</keyword>
<keyword evidence="3" id="KW-0347">Helicase</keyword>
<keyword evidence="2" id="KW-0378">Hydrolase</keyword>
<dbReference type="GO" id="GO:0043139">
    <property type="term" value="F:5'-3' DNA helicase activity"/>
    <property type="evidence" value="ECO:0007669"/>
    <property type="project" value="TreeGrafter"/>
</dbReference>
<dbReference type="PANTHER" id="PTHR43788:SF8">
    <property type="entry name" value="DNA-BINDING PROTEIN SMUBP-2"/>
    <property type="match status" value="1"/>
</dbReference>
<evidence type="ECO:0000256" key="1">
    <source>
        <dbReference type="ARBA" id="ARBA00022741"/>
    </source>
</evidence>
<reference evidence="7" key="1">
    <citation type="submission" date="2023-03" db="EMBL/GenBank/DDBJ databases">
        <title>Massive genome expansion in bonnet fungi (Mycena s.s.) driven by repeated elements and novel gene families across ecological guilds.</title>
        <authorList>
            <consortium name="Lawrence Berkeley National Laboratory"/>
            <person name="Harder C.B."/>
            <person name="Miyauchi S."/>
            <person name="Viragh M."/>
            <person name="Kuo A."/>
            <person name="Thoen E."/>
            <person name="Andreopoulos B."/>
            <person name="Lu D."/>
            <person name="Skrede I."/>
            <person name="Drula E."/>
            <person name="Henrissat B."/>
            <person name="Morin E."/>
            <person name="Kohler A."/>
            <person name="Barry K."/>
            <person name="LaButti K."/>
            <person name="Morin E."/>
            <person name="Salamov A."/>
            <person name="Lipzen A."/>
            <person name="Mereny Z."/>
            <person name="Hegedus B."/>
            <person name="Baldrian P."/>
            <person name="Stursova M."/>
            <person name="Weitz H."/>
            <person name="Taylor A."/>
            <person name="Grigoriev I.V."/>
            <person name="Nagy L.G."/>
            <person name="Martin F."/>
            <person name="Kauserud H."/>
        </authorList>
    </citation>
    <scope>NUCLEOTIDE SEQUENCE</scope>
    <source>
        <strain evidence="7">CBHHK173m</strain>
    </source>
</reference>
<dbReference type="Pfam" id="PF13087">
    <property type="entry name" value="AAA_12"/>
    <property type="match status" value="1"/>
</dbReference>
<accession>A0AAD6UHV7</accession>
<dbReference type="Gene3D" id="3.40.50.300">
    <property type="entry name" value="P-loop containing nucleotide triphosphate hydrolases"/>
    <property type="match status" value="2"/>
</dbReference>
<keyword evidence="4" id="KW-0067">ATP-binding</keyword>
<dbReference type="InterPro" id="IPR050534">
    <property type="entry name" value="Coronavir_polyprotein_1ab"/>
</dbReference>
<evidence type="ECO:0000256" key="5">
    <source>
        <dbReference type="SAM" id="MobiDB-lite"/>
    </source>
</evidence>
<comment type="caution">
    <text evidence="7">The sequence shown here is derived from an EMBL/GenBank/DDBJ whole genome shotgun (WGS) entry which is preliminary data.</text>
</comment>
<organism evidence="7 8">
    <name type="scientific">Mycena belliarum</name>
    <dbReference type="NCBI Taxonomy" id="1033014"/>
    <lineage>
        <taxon>Eukaryota</taxon>
        <taxon>Fungi</taxon>
        <taxon>Dikarya</taxon>
        <taxon>Basidiomycota</taxon>
        <taxon>Agaricomycotina</taxon>
        <taxon>Agaricomycetes</taxon>
        <taxon>Agaricomycetidae</taxon>
        <taxon>Agaricales</taxon>
        <taxon>Marasmiineae</taxon>
        <taxon>Mycenaceae</taxon>
        <taxon>Mycena</taxon>
    </lineage>
</organism>
<protein>
    <recommendedName>
        <fullName evidence="6">DNA2/NAM7 helicase-like C-terminal domain-containing protein</fullName>
    </recommendedName>
</protein>
<dbReference type="Pfam" id="PF13604">
    <property type="entry name" value="AAA_30"/>
    <property type="match status" value="1"/>
</dbReference>
<dbReference type="PANTHER" id="PTHR43788">
    <property type="entry name" value="DNA2/NAM7 HELICASE FAMILY MEMBER"/>
    <property type="match status" value="1"/>
</dbReference>
<dbReference type="Proteomes" id="UP001222325">
    <property type="component" value="Unassembled WGS sequence"/>
</dbReference>
<evidence type="ECO:0000256" key="4">
    <source>
        <dbReference type="ARBA" id="ARBA00022840"/>
    </source>
</evidence>
<gene>
    <name evidence="7" type="ORF">B0H15DRAFT_878098</name>
</gene>
<sequence>MSRLSATNLAVHHHLSCDLYLHNIYYRRAKADAQDPSELAKANFERGLDWESCLFSFLDGPGIDLLLTVPPTPVDADTLRANIEADDRDHFFVAGVAFWPPPELNKRFLDAGSDPVNFGLAKPDLLEITRTPHGITWKVVDAKGSKAVKTSHHVQIYFYNLCLSYLLPRPFFQPAGSAAIWLPPADGFGADSEPSFDDLKSINTSLLAPSLDDFLFRRLPKILSLPREKVDWHYNPLCRGCPFKSDCETRTIEDGELGAIPNMSFAEVKTIRTLLGISRGSSGTDSFVTDIEDLHLLLADAAKLEKIRSSFPSTLKKAKRILAVQRNSLVSPIVEAARTKTVQVIPRRNYTCPQREDIAVIISIIVDPSTSKGNIASFYVSVFSSIPSFQPKSVHGDETSVTRTLCSLIRDILALNDIVRPVPLTQFYVFSAGEQAALQAHLIDNALISANEDLRLCIGALAQGASLLQTTFQPLLLSGALLDFMAKGRRSKLELQTCLERMGLPTSGTADELRQRIQDEIRRLQAEGGRSMSDDDRRTELGQLPRVVVLRNEVSTLLALPLPGSWDLPECAFAILPPSSIDRKCPSDEDIFQAYKSDRDTRSREAREALEDRLEQRNSSLYAVLQNMRTRIASSGRRLLVNNARMLTANFMDICKEDNLRKLFFMQQFEVLAKLSELWKARIEGCPDAPLLEYKQTVQGVKGVEHFFYLISGTLEIPTRDKDKSFYDYILTQDETDPDGIPVEALFDDLGVSGLLFPLNRYTKPKWEAQNPIVQRKLSVADLRDIAVDGQRTKITLQTWGGWSMQLVAGRHYRLSPRLVDFNITKALSTLLELDMRAITNEHGADVPFLQLILDPRSFGDDPAFAEKGAECVKAENAIQSTFRAIRGLDNLENAAGALVLKPSQHRAVQRILSSRLSVLWGPPGTGKTYTIALALLRLLEVQHRLGDTKRKVIFITAMTHAAIEAILHKLSYLRDCYNSIDSLPTEWLADFQIEHVLKGNDHAAPSKSRPSVNLLYAGTVYQLYNFSKRHSFEVDCAVIDEAGQLALSSAAMVLRSLSKTGRIVIAGDSEQLAPILTAQYPQLKSRLLFGSILDCLMHLSKLPRARRDSEPPASPTLSDYSVSSSPGTVVQLTENFRLNPDLGEFVSTIYSRAFKPQKVQAKQLAMELKSVERDVGQDLGVEPQVLRDVQDFLLGLSDVMLRRPQTVLRPPPITTNRETVIKAPDLLTPTPISLALLRLQTESSRPEGVGYEAHVRGEAALAAALITSIRRCSPGEDIFVATPHRIQRQAVKAALEEVRLSELANQMLGLGLQGSSASRAIAGTVTVDTVEKLQGSEAAFVICLFSLPPCATHDLQFLLERRRLNVAISRAKTLCILVSSSTVLRPPVNVLANEANAKGYTFLRAFEDRAWSSVITLDVDVF</sequence>
<dbReference type="GO" id="GO:0016787">
    <property type="term" value="F:hydrolase activity"/>
    <property type="evidence" value="ECO:0007669"/>
    <property type="project" value="UniProtKB-KW"/>
</dbReference>
<dbReference type="GO" id="GO:0005524">
    <property type="term" value="F:ATP binding"/>
    <property type="evidence" value="ECO:0007669"/>
    <property type="project" value="UniProtKB-KW"/>
</dbReference>
<evidence type="ECO:0000256" key="3">
    <source>
        <dbReference type="ARBA" id="ARBA00022806"/>
    </source>
</evidence>
<dbReference type="InterPro" id="IPR041679">
    <property type="entry name" value="DNA2/NAM7-like_C"/>
</dbReference>
<dbReference type="InterPro" id="IPR027417">
    <property type="entry name" value="P-loop_NTPase"/>
</dbReference>
<feature type="domain" description="DNA2/NAM7 helicase-like C-terminal" evidence="6">
    <location>
        <begin position="1127"/>
        <end position="1382"/>
    </location>
</feature>
<proteinExistence type="predicted"/>